<dbReference type="Proteomes" id="UP001595904">
    <property type="component" value="Unassembled WGS sequence"/>
</dbReference>
<dbReference type="InterPro" id="IPR034904">
    <property type="entry name" value="FSCA_dom_sf"/>
</dbReference>
<accession>A0ABV8SL57</accession>
<dbReference type="InterPro" id="IPR052339">
    <property type="entry name" value="Fe-S_Maturation_MIP18"/>
</dbReference>
<evidence type="ECO:0000259" key="1">
    <source>
        <dbReference type="Pfam" id="PF01883"/>
    </source>
</evidence>
<dbReference type="SUPFAM" id="SSF117916">
    <property type="entry name" value="Fe-S cluster assembly (FSCA) domain-like"/>
    <property type="match status" value="1"/>
</dbReference>
<evidence type="ECO:0000313" key="3">
    <source>
        <dbReference type="EMBL" id="MFC4308045.1"/>
    </source>
</evidence>
<feature type="domain" description="PaaD zinc beta ribbon" evidence="2">
    <location>
        <begin position="126"/>
        <end position="172"/>
    </location>
</feature>
<name>A0ABV8SL57_9GAMM</name>
<feature type="domain" description="MIP18 family-like" evidence="1">
    <location>
        <begin position="18"/>
        <end position="80"/>
    </location>
</feature>
<comment type="caution">
    <text evidence="3">The sequence shown here is derived from an EMBL/GenBank/DDBJ whole genome shotgun (WGS) entry which is preliminary data.</text>
</comment>
<dbReference type="Pfam" id="PF01883">
    <property type="entry name" value="FeS_assembly_P"/>
    <property type="match status" value="1"/>
</dbReference>
<dbReference type="Gene3D" id="3.30.300.130">
    <property type="entry name" value="Fe-S cluster assembly (FSCA)"/>
    <property type="match status" value="1"/>
</dbReference>
<dbReference type="NCBIfam" id="TIGR02159">
    <property type="entry name" value="PA_CoA_Oxy4"/>
    <property type="match status" value="1"/>
</dbReference>
<dbReference type="EMBL" id="JBHSDU010000001">
    <property type="protein sequence ID" value="MFC4308045.1"/>
    <property type="molecule type" value="Genomic_DNA"/>
</dbReference>
<keyword evidence="4" id="KW-1185">Reference proteome</keyword>
<evidence type="ECO:0000313" key="4">
    <source>
        <dbReference type="Proteomes" id="UP001595904"/>
    </source>
</evidence>
<dbReference type="PANTHER" id="PTHR42831:SF3">
    <property type="entry name" value="1,2-PHENYLACETYL-COA EPOXIDASE, SUBUNIT D-RELATED"/>
    <property type="match status" value="1"/>
</dbReference>
<dbReference type="Pfam" id="PF23451">
    <property type="entry name" value="Zn_ribbon_PaaD"/>
    <property type="match status" value="1"/>
</dbReference>
<evidence type="ECO:0000259" key="2">
    <source>
        <dbReference type="Pfam" id="PF23451"/>
    </source>
</evidence>
<sequence>MNQAPADYADRFVAPAEREVWRILADVPDPEIPVLSVVELGIIRHVRVADDRRVTVGVSPTYTGCPATEVIARSIQTRLEAEGYQDPKVESVLSPPWTSDWLSESGRAKLKEYGIAPPAQSVSNPKHLFREPKVACPRCSSMQTAKVSEFASTPCKALYRCESCLEPFEYFKCI</sequence>
<dbReference type="PANTHER" id="PTHR42831">
    <property type="entry name" value="FE-S PROTEIN MATURATION AUXILIARY FACTOR YITW"/>
    <property type="match status" value="1"/>
</dbReference>
<reference evidence="4" key="1">
    <citation type="journal article" date="2019" name="Int. J. Syst. Evol. Microbiol.">
        <title>The Global Catalogue of Microorganisms (GCM) 10K type strain sequencing project: providing services to taxonomists for standard genome sequencing and annotation.</title>
        <authorList>
            <consortium name="The Broad Institute Genomics Platform"/>
            <consortium name="The Broad Institute Genome Sequencing Center for Infectious Disease"/>
            <person name="Wu L."/>
            <person name="Ma J."/>
        </authorList>
    </citation>
    <scope>NUCLEOTIDE SEQUENCE [LARGE SCALE GENOMIC DNA]</scope>
    <source>
        <strain evidence="4">CGMCC 1.10759</strain>
    </source>
</reference>
<organism evidence="3 4">
    <name type="scientific">Steroidobacter flavus</name>
    <dbReference type="NCBI Taxonomy" id="1842136"/>
    <lineage>
        <taxon>Bacteria</taxon>
        <taxon>Pseudomonadati</taxon>
        <taxon>Pseudomonadota</taxon>
        <taxon>Gammaproteobacteria</taxon>
        <taxon>Steroidobacterales</taxon>
        <taxon>Steroidobacteraceae</taxon>
        <taxon>Steroidobacter</taxon>
    </lineage>
</organism>
<dbReference type="RefSeq" id="WP_380594839.1">
    <property type="nucleotide sequence ID" value="NZ_JBHSDU010000001.1"/>
</dbReference>
<dbReference type="InterPro" id="IPR002744">
    <property type="entry name" value="MIP18-like"/>
</dbReference>
<proteinExistence type="predicted"/>
<dbReference type="InterPro" id="IPR056572">
    <property type="entry name" value="Zn_ribbon_PaaD"/>
</dbReference>
<gene>
    <name evidence="3" type="primary">paaD</name>
    <name evidence="3" type="ORF">ACFPN2_03030</name>
</gene>
<protein>
    <submittedName>
        <fullName evidence="3">1,2-phenylacetyl-CoA epoxidase subunit PaaD</fullName>
    </submittedName>
</protein>
<dbReference type="InterPro" id="IPR011883">
    <property type="entry name" value="PaaD-like"/>
</dbReference>